<organism evidence="3 4">
    <name type="scientific">Polaromonas aquatica</name>
    <dbReference type="NCBI Taxonomy" id="332657"/>
    <lineage>
        <taxon>Bacteria</taxon>
        <taxon>Pseudomonadati</taxon>
        <taxon>Pseudomonadota</taxon>
        <taxon>Betaproteobacteria</taxon>
        <taxon>Burkholderiales</taxon>
        <taxon>Comamonadaceae</taxon>
        <taxon>Polaromonas</taxon>
    </lineage>
</organism>
<dbReference type="Proteomes" id="UP001596270">
    <property type="component" value="Unassembled WGS sequence"/>
</dbReference>
<dbReference type="InterPro" id="IPR011234">
    <property type="entry name" value="Fumarylacetoacetase-like_C"/>
</dbReference>
<proteinExistence type="predicted"/>
<dbReference type="GO" id="GO:0016787">
    <property type="term" value="F:hydrolase activity"/>
    <property type="evidence" value="ECO:0007669"/>
    <property type="project" value="UniProtKB-KW"/>
</dbReference>
<dbReference type="PANTHER" id="PTHR11820">
    <property type="entry name" value="ACYLPYRUVASE"/>
    <property type="match status" value="1"/>
</dbReference>
<dbReference type="InterPro" id="IPR036663">
    <property type="entry name" value="Fumarylacetoacetase_C_sf"/>
</dbReference>
<comment type="caution">
    <text evidence="3">The sequence shown here is derived from an EMBL/GenBank/DDBJ whole genome shotgun (WGS) entry which is preliminary data.</text>
</comment>
<evidence type="ECO:0000313" key="3">
    <source>
        <dbReference type="EMBL" id="MFC6281974.1"/>
    </source>
</evidence>
<name>A0ABW1TWF3_9BURK</name>
<sequence>MKYLPSGTVYGVLLNFRGEMQALAPQMDQPPYKAAPRAPVLYVKTANTWSTHGARIIVPAGVPEVEVGATIAMVISADVTADKAQSAIKSIASFVLMNDLSVPHKSFFRPPIKFKCLDGFLGIGAQPLPADRAGDPAQFALEVRINGELRQSVKFADLVRNASQLLADVGEFMTLHPGDVLMLGCDVGRPLAKAGDRIDLNAPGFDTLSNTLVAEEVNA</sequence>
<dbReference type="SUPFAM" id="SSF56529">
    <property type="entry name" value="FAH"/>
    <property type="match status" value="1"/>
</dbReference>
<dbReference type="Gene3D" id="3.90.850.10">
    <property type="entry name" value="Fumarylacetoacetase-like, C-terminal domain"/>
    <property type="match status" value="1"/>
</dbReference>
<keyword evidence="3" id="KW-0378">Hydrolase</keyword>
<dbReference type="RefSeq" id="WP_371438430.1">
    <property type="nucleotide sequence ID" value="NZ_JBHSRS010000018.1"/>
</dbReference>
<evidence type="ECO:0000259" key="2">
    <source>
        <dbReference type="Pfam" id="PF01557"/>
    </source>
</evidence>
<feature type="domain" description="Fumarylacetoacetase-like C-terminal" evidence="2">
    <location>
        <begin position="8"/>
        <end position="212"/>
    </location>
</feature>
<keyword evidence="1" id="KW-0479">Metal-binding</keyword>
<gene>
    <name evidence="3" type="ORF">ACFQND_12080</name>
</gene>
<keyword evidence="4" id="KW-1185">Reference proteome</keyword>
<evidence type="ECO:0000313" key="4">
    <source>
        <dbReference type="Proteomes" id="UP001596270"/>
    </source>
</evidence>
<dbReference type="PANTHER" id="PTHR11820:SF114">
    <property type="entry name" value="4-HYDROXYPHENYLACETATE CATABOLISM PROTEIN"/>
    <property type="match status" value="1"/>
</dbReference>
<evidence type="ECO:0000256" key="1">
    <source>
        <dbReference type="ARBA" id="ARBA00022723"/>
    </source>
</evidence>
<reference evidence="4" key="1">
    <citation type="journal article" date="2019" name="Int. J. Syst. Evol. Microbiol.">
        <title>The Global Catalogue of Microorganisms (GCM) 10K type strain sequencing project: providing services to taxonomists for standard genome sequencing and annotation.</title>
        <authorList>
            <consortium name="The Broad Institute Genomics Platform"/>
            <consortium name="The Broad Institute Genome Sequencing Center for Infectious Disease"/>
            <person name="Wu L."/>
            <person name="Ma J."/>
        </authorList>
    </citation>
    <scope>NUCLEOTIDE SEQUENCE [LARGE SCALE GENOMIC DNA]</scope>
    <source>
        <strain evidence="4">CCUG 39402</strain>
    </source>
</reference>
<accession>A0ABW1TWF3</accession>
<dbReference type="Pfam" id="PF01557">
    <property type="entry name" value="FAA_hydrolase"/>
    <property type="match status" value="1"/>
</dbReference>
<protein>
    <submittedName>
        <fullName evidence="3">Fumarylacetoacetate hydrolase family protein</fullName>
    </submittedName>
</protein>
<dbReference type="EMBL" id="JBHSRS010000018">
    <property type="protein sequence ID" value="MFC6281974.1"/>
    <property type="molecule type" value="Genomic_DNA"/>
</dbReference>